<dbReference type="AlphaFoldDB" id="A0A8K0GPB2"/>
<evidence type="ECO:0000313" key="1">
    <source>
        <dbReference type="EMBL" id="KAF3431788.1"/>
    </source>
</evidence>
<accession>A0A8K0GPB2</accession>
<evidence type="ECO:0000313" key="2">
    <source>
        <dbReference type="Proteomes" id="UP000796880"/>
    </source>
</evidence>
<organism evidence="1 2">
    <name type="scientific">Rhamnella rubrinervis</name>
    <dbReference type="NCBI Taxonomy" id="2594499"/>
    <lineage>
        <taxon>Eukaryota</taxon>
        <taxon>Viridiplantae</taxon>
        <taxon>Streptophyta</taxon>
        <taxon>Embryophyta</taxon>
        <taxon>Tracheophyta</taxon>
        <taxon>Spermatophyta</taxon>
        <taxon>Magnoliopsida</taxon>
        <taxon>eudicotyledons</taxon>
        <taxon>Gunneridae</taxon>
        <taxon>Pentapetalae</taxon>
        <taxon>rosids</taxon>
        <taxon>fabids</taxon>
        <taxon>Rosales</taxon>
        <taxon>Rhamnaceae</taxon>
        <taxon>rhamnoid group</taxon>
        <taxon>Rhamneae</taxon>
        <taxon>Rhamnella</taxon>
    </lineage>
</organism>
<comment type="caution">
    <text evidence="1">The sequence shown here is derived from an EMBL/GenBank/DDBJ whole genome shotgun (WGS) entry which is preliminary data.</text>
</comment>
<name>A0A8K0GPB2_9ROSA</name>
<keyword evidence="2" id="KW-1185">Reference proteome</keyword>
<dbReference type="Proteomes" id="UP000796880">
    <property type="component" value="Unassembled WGS sequence"/>
</dbReference>
<proteinExistence type="predicted"/>
<protein>
    <submittedName>
        <fullName evidence="1">Uncharacterized protein</fullName>
    </submittedName>
</protein>
<sequence>MSVPYSGQFEVMPPCPLQYGSVKHSQFVPESQLHRKNPSGSALIRLEGPTEEFRSVRLLGFTILFLARLWSRPISLLSLELPNYIVLSFDDGIRGTLVAIECLNLLTWALPLFFFLLPNSEPGARLSCPFVRKRVASCNSYQLKDMVGVEEHVENEKSSLKLPVGFTPKESGSSYEIIGMDSRAKKWAQYGGFLARGWPEERKIY</sequence>
<gene>
    <name evidence="1" type="ORF">FNV43_RR26524</name>
</gene>
<reference evidence="1" key="1">
    <citation type="submission" date="2020-03" db="EMBL/GenBank/DDBJ databases">
        <title>A high-quality chromosome-level genome assembly of a woody plant with both climbing and erect habits, Rhamnella rubrinervis.</title>
        <authorList>
            <person name="Lu Z."/>
            <person name="Yang Y."/>
            <person name="Zhu X."/>
            <person name="Sun Y."/>
        </authorList>
    </citation>
    <scope>NUCLEOTIDE SEQUENCE</scope>
    <source>
        <strain evidence="1">BYM</strain>
        <tissue evidence="1">Leaf</tissue>
    </source>
</reference>
<dbReference type="EMBL" id="VOIH02000012">
    <property type="protein sequence ID" value="KAF3431788.1"/>
    <property type="molecule type" value="Genomic_DNA"/>
</dbReference>